<keyword evidence="3" id="KW-1185">Reference proteome</keyword>
<sequence>MTYLVAAVVLCLTLTVLNLVVLLGVVSRLRLLGAARPPGHSHSHGHGRGEVPAPVLPPGATPAEFAATTLDGEPVDGRGARLVGFFTPQCSLCHERLPQVIEYAERGGFRREDVLAVLIGDPEETSELAARLGAVARVVVEEIDGPVYRAFAVHGLPAMYLMDDRGAVRASGTDLTGFPVVTPA</sequence>
<dbReference type="EMBL" id="BAABAQ010000003">
    <property type="protein sequence ID" value="GAA4187387.1"/>
    <property type="molecule type" value="Genomic_DNA"/>
</dbReference>
<evidence type="ECO:0000313" key="2">
    <source>
        <dbReference type="EMBL" id="GAA4187387.1"/>
    </source>
</evidence>
<gene>
    <name evidence="2" type="ORF">GCM10022252_20810</name>
</gene>
<organism evidence="2 3">
    <name type="scientific">Streptosporangium oxazolinicum</name>
    <dbReference type="NCBI Taxonomy" id="909287"/>
    <lineage>
        <taxon>Bacteria</taxon>
        <taxon>Bacillati</taxon>
        <taxon>Actinomycetota</taxon>
        <taxon>Actinomycetes</taxon>
        <taxon>Streptosporangiales</taxon>
        <taxon>Streptosporangiaceae</taxon>
        <taxon>Streptosporangium</taxon>
    </lineage>
</organism>
<dbReference type="Gene3D" id="3.40.30.10">
    <property type="entry name" value="Glutaredoxin"/>
    <property type="match status" value="1"/>
</dbReference>
<dbReference type="RefSeq" id="WP_344917537.1">
    <property type="nucleotide sequence ID" value="NZ_BAABAQ010000003.1"/>
</dbReference>
<evidence type="ECO:0000313" key="3">
    <source>
        <dbReference type="Proteomes" id="UP001501251"/>
    </source>
</evidence>
<dbReference type="Proteomes" id="UP001501251">
    <property type="component" value="Unassembled WGS sequence"/>
</dbReference>
<proteinExistence type="predicted"/>
<accession>A0ABP8AQD1</accession>
<comment type="caution">
    <text evidence="2">The sequence shown here is derived from an EMBL/GenBank/DDBJ whole genome shotgun (WGS) entry which is preliminary data.</text>
</comment>
<dbReference type="SUPFAM" id="SSF52833">
    <property type="entry name" value="Thioredoxin-like"/>
    <property type="match status" value="1"/>
</dbReference>
<dbReference type="InterPro" id="IPR036249">
    <property type="entry name" value="Thioredoxin-like_sf"/>
</dbReference>
<feature type="domain" description="Thioredoxin" evidence="1">
    <location>
        <begin position="56"/>
        <end position="184"/>
    </location>
</feature>
<dbReference type="InterPro" id="IPR013766">
    <property type="entry name" value="Thioredoxin_domain"/>
</dbReference>
<reference evidence="3" key="1">
    <citation type="journal article" date="2019" name="Int. J. Syst. Evol. Microbiol.">
        <title>The Global Catalogue of Microorganisms (GCM) 10K type strain sequencing project: providing services to taxonomists for standard genome sequencing and annotation.</title>
        <authorList>
            <consortium name="The Broad Institute Genomics Platform"/>
            <consortium name="The Broad Institute Genome Sequencing Center for Infectious Disease"/>
            <person name="Wu L."/>
            <person name="Ma J."/>
        </authorList>
    </citation>
    <scope>NUCLEOTIDE SEQUENCE [LARGE SCALE GENOMIC DNA]</scope>
    <source>
        <strain evidence="3">JCM 17388</strain>
    </source>
</reference>
<protein>
    <recommendedName>
        <fullName evidence="1">Thioredoxin domain-containing protein</fullName>
    </recommendedName>
</protein>
<name>A0ABP8AQD1_9ACTN</name>
<evidence type="ECO:0000259" key="1">
    <source>
        <dbReference type="PROSITE" id="PS51352"/>
    </source>
</evidence>
<dbReference type="CDD" id="cd02966">
    <property type="entry name" value="TlpA_like_family"/>
    <property type="match status" value="1"/>
</dbReference>
<dbReference type="PROSITE" id="PS51352">
    <property type="entry name" value="THIOREDOXIN_2"/>
    <property type="match status" value="1"/>
</dbReference>